<dbReference type="HOGENOM" id="CLU_011272_0_0_1"/>
<feature type="compositionally biased region" description="Basic residues" evidence="4">
    <location>
        <begin position="1"/>
        <end position="10"/>
    </location>
</feature>
<proteinExistence type="inferred from homology"/>
<feature type="compositionally biased region" description="Acidic residues" evidence="4">
    <location>
        <begin position="166"/>
        <end position="183"/>
    </location>
</feature>
<comment type="similarity">
    <text evidence="2">Belongs to the NOC2 family.</text>
</comment>
<name>S7RMQ8_GLOTA</name>
<dbReference type="GO" id="GO:0030690">
    <property type="term" value="C:Noc1p-Noc2p complex"/>
    <property type="evidence" value="ECO:0007669"/>
    <property type="project" value="TreeGrafter"/>
</dbReference>
<accession>S7RMQ8</accession>
<feature type="compositionally biased region" description="Basic residues" evidence="4">
    <location>
        <begin position="25"/>
        <end position="39"/>
    </location>
</feature>
<dbReference type="Pfam" id="PF03715">
    <property type="entry name" value="Noc2"/>
    <property type="match status" value="1"/>
</dbReference>
<dbReference type="eggNOG" id="KOG2256">
    <property type="taxonomic scope" value="Eukaryota"/>
</dbReference>
<dbReference type="OrthoDB" id="10266662at2759"/>
<evidence type="ECO:0000256" key="2">
    <source>
        <dbReference type="ARBA" id="ARBA00005907"/>
    </source>
</evidence>
<evidence type="ECO:0000256" key="4">
    <source>
        <dbReference type="SAM" id="MobiDB-lite"/>
    </source>
</evidence>
<feature type="compositionally biased region" description="Acidic residues" evidence="4">
    <location>
        <begin position="88"/>
        <end position="120"/>
    </location>
</feature>
<dbReference type="GO" id="GO:0030691">
    <property type="term" value="C:Noc2p-Noc3p complex"/>
    <property type="evidence" value="ECO:0007669"/>
    <property type="project" value="TreeGrafter"/>
</dbReference>
<dbReference type="RefSeq" id="XP_007865788.1">
    <property type="nucleotide sequence ID" value="XM_007867597.1"/>
</dbReference>
<dbReference type="PANTHER" id="PTHR12687:SF4">
    <property type="entry name" value="NUCLEOLAR COMPLEX PROTEIN 2 HOMOLOG"/>
    <property type="match status" value="1"/>
</dbReference>
<dbReference type="STRING" id="670483.S7RMQ8"/>
<dbReference type="PANTHER" id="PTHR12687">
    <property type="entry name" value="NUCLEOLAR COMPLEX 2 AND RAD4-RELATED"/>
    <property type="match status" value="1"/>
</dbReference>
<dbReference type="OMA" id="GCLRYYL"/>
<keyword evidence="3" id="KW-0539">Nucleus</keyword>
<dbReference type="KEGG" id="gtr:GLOTRDRAFT_60505"/>
<sequence length="703" mass="78740">MGKKAPKSARKFAASGQLKKTIDARRKHQQIKKKMQSKKTKQDAQKGKYRSGPHASDDDEAELEGGPKASTSKAASVNDLLNAKFMDESDDQEDAGSLEEGSESDQDDGDEDAFEDESEFGDVDELEDEGEAHVLELQKLAEKDPEFYKYLQENDRELLEFRPDTEMGDADIDDDASMGDEPADEKAPSLTLTQLTKWQKALLDHRSLKALRKLLIAFRAAAHMNEDTPLAWSIDSPSVYSKLVTTALRYTPVVLQHHIPYKELPNGKFKPPTQNKKQKTLQKLILSYFHNAIHLISQLTETDMIRLAVTETAKIVPYIITSRKAVKLYLKTCLGLWSSAEDSIRIATFLAIRRLSTASDESILDMVLKGTYLTLVRSSKSTSPHTLPSINLMKNSASEIYSLPFAQGAAYQHAFGYIRQLAILLRNSMKVKSKEGFKQVYNWQYVHSIDFWCIVLARACDTETRAEEGGAESELKPLIYPLVQVALGAMKLISASRSYPFHLHLLRSLLHLIRHTGIYVPLAPHLLAIINTALSPSHSRKAATLRPLDLETNIRAPQQYLKTRVYAEGLAEEATYLLAEWFAVRPVVSSIALPEIAFPVVTSLRKAVKGAKSAGSRAPSGKEVGVIKGLIERVEDNVKWTEQKRKDVTFAPGKMAEVEAWESNVKVDQTPLGKFVKVQRKTRENRRKLVDKARVGEDEILDE</sequence>
<evidence type="ECO:0000256" key="3">
    <source>
        <dbReference type="ARBA" id="ARBA00023242"/>
    </source>
</evidence>
<feature type="region of interest" description="Disordered" evidence="4">
    <location>
        <begin position="159"/>
        <end position="188"/>
    </location>
</feature>
<evidence type="ECO:0000256" key="1">
    <source>
        <dbReference type="ARBA" id="ARBA00004123"/>
    </source>
</evidence>
<dbReference type="Proteomes" id="UP000030669">
    <property type="component" value="Unassembled WGS sequence"/>
</dbReference>
<feature type="region of interest" description="Disordered" evidence="4">
    <location>
        <begin position="1"/>
        <end position="120"/>
    </location>
</feature>
<evidence type="ECO:0000313" key="6">
    <source>
        <dbReference type="Proteomes" id="UP000030669"/>
    </source>
</evidence>
<evidence type="ECO:0000313" key="5">
    <source>
        <dbReference type="EMBL" id="EPQ55745.1"/>
    </source>
</evidence>
<dbReference type="GO" id="GO:0005730">
    <property type="term" value="C:nucleolus"/>
    <property type="evidence" value="ECO:0007669"/>
    <property type="project" value="TreeGrafter"/>
</dbReference>
<dbReference type="GO" id="GO:0042273">
    <property type="term" value="P:ribosomal large subunit biogenesis"/>
    <property type="evidence" value="ECO:0007669"/>
    <property type="project" value="TreeGrafter"/>
</dbReference>
<dbReference type="EMBL" id="KB469301">
    <property type="protein sequence ID" value="EPQ55745.1"/>
    <property type="molecule type" value="Genomic_DNA"/>
</dbReference>
<dbReference type="InterPro" id="IPR005343">
    <property type="entry name" value="Noc2"/>
</dbReference>
<keyword evidence="6" id="KW-1185">Reference proteome</keyword>
<dbReference type="GeneID" id="19307362"/>
<dbReference type="AlphaFoldDB" id="S7RMQ8"/>
<dbReference type="GO" id="GO:0005654">
    <property type="term" value="C:nucleoplasm"/>
    <property type="evidence" value="ECO:0007669"/>
    <property type="project" value="TreeGrafter"/>
</dbReference>
<comment type="subcellular location">
    <subcellularLocation>
        <location evidence="1">Nucleus</location>
    </subcellularLocation>
</comment>
<organism evidence="5 6">
    <name type="scientific">Gloeophyllum trabeum (strain ATCC 11539 / FP-39264 / Madison 617)</name>
    <name type="common">Brown rot fungus</name>
    <dbReference type="NCBI Taxonomy" id="670483"/>
    <lineage>
        <taxon>Eukaryota</taxon>
        <taxon>Fungi</taxon>
        <taxon>Dikarya</taxon>
        <taxon>Basidiomycota</taxon>
        <taxon>Agaricomycotina</taxon>
        <taxon>Agaricomycetes</taxon>
        <taxon>Gloeophyllales</taxon>
        <taxon>Gloeophyllaceae</taxon>
        <taxon>Gloeophyllum</taxon>
    </lineage>
</organism>
<gene>
    <name evidence="5" type="ORF">GLOTRDRAFT_60505</name>
</gene>
<reference evidence="5 6" key="1">
    <citation type="journal article" date="2012" name="Science">
        <title>The Paleozoic origin of enzymatic lignin decomposition reconstructed from 31 fungal genomes.</title>
        <authorList>
            <person name="Floudas D."/>
            <person name="Binder M."/>
            <person name="Riley R."/>
            <person name="Barry K."/>
            <person name="Blanchette R.A."/>
            <person name="Henrissat B."/>
            <person name="Martinez A.T."/>
            <person name="Otillar R."/>
            <person name="Spatafora J.W."/>
            <person name="Yadav J.S."/>
            <person name="Aerts A."/>
            <person name="Benoit I."/>
            <person name="Boyd A."/>
            <person name="Carlson A."/>
            <person name="Copeland A."/>
            <person name="Coutinho P.M."/>
            <person name="de Vries R.P."/>
            <person name="Ferreira P."/>
            <person name="Findley K."/>
            <person name="Foster B."/>
            <person name="Gaskell J."/>
            <person name="Glotzer D."/>
            <person name="Gorecki P."/>
            <person name="Heitman J."/>
            <person name="Hesse C."/>
            <person name="Hori C."/>
            <person name="Igarashi K."/>
            <person name="Jurgens J.A."/>
            <person name="Kallen N."/>
            <person name="Kersten P."/>
            <person name="Kohler A."/>
            <person name="Kuees U."/>
            <person name="Kumar T.K.A."/>
            <person name="Kuo A."/>
            <person name="LaButti K."/>
            <person name="Larrondo L.F."/>
            <person name="Lindquist E."/>
            <person name="Ling A."/>
            <person name="Lombard V."/>
            <person name="Lucas S."/>
            <person name="Lundell T."/>
            <person name="Martin R."/>
            <person name="McLaughlin D.J."/>
            <person name="Morgenstern I."/>
            <person name="Morin E."/>
            <person name="Murat C."/>
            <person name="Nagy L.G."/>
            <person name="Nolan M."/>
            <person name="Ohm R.A."/>
            <person name="Patyshakuliyeva A."/>
            <person name="Rokas A."/>
            <person name="Ruiz-Duenas F.J."/>
            <person name="Sabat G."/>
            <person name="Salamov A."/>
            <person name="Samejima M."/>
            <person name="Schmutz J."/>
            <person name="Slot J.C."/>
            <person name="St John F."/>
            <person name="Stenlid J."/>
            <person name="Sun H."/>
            <person name="Sun S."/>
            <person name="Syed K."/>
            <person name="Tsang A."/>
            <person name="Wiebenga A."/>
            <person name="Young D."/>
            <person name="Pisabarro A."/>
            <person name="Eastwood D.C."/>
            <person name="Martin F."/>
            <person name="Cullen D."/>
            <person name="Grigoriev I.V."/>
            <person name="Hibbett D.S."/>
        </authorList>
    </citation>
    <scope>NUCLEOTIDE SEQUENCE [LARGE SCALE GENOMIC DNA]</scope>
    <source>
        <strain evidence="5 6">ATCC 11539</strain>
    </source>
</reference>
<protein>
    <submittedName>
        <fullName evidence="5">Noc2-domain-containing protein</fullName>
    </submittedName>
</protein>